<feature type="region of interest" description="Disordered" evidence="2">
    <location>
        <begin position="413"/>
        <end position="514"/>
    </location>
</feature>
<dbReference type="PANTHER" id="PTHR22091">
    <property type="entry name" value="COILED-COIL DOMAIN-CONTAINING PROTEIN 77"/>
    <property type="match status" value="1"/>
</dbReference>
<keyword evidence="4" id="KW-1185">Reference proteome</keyword>
<organism evidence="3 4">
    <name type="scientific">Pseudocohnilembus persalinus</name>
    <name type="common">Ciliate</name>
    <dbReference type="NCBI Taxonomy" id="266149"/>
    <lineage>
        <taxon>Eukaryota</taxon>
        <taxon>Sar</taxon>
        <taxon>Alveolata</taxon>
        <taxon>Ciliophora</taxon>
        <taxon>Intramacronucleata</taxon>
        <taxon>Oligohymenophorea</taxon>
        <taxon>Scuticociliatia</taxon>
        <taxon>Philasterida</taxon>
        <taxon>Pseudocohnilembidae</taxon>
        <taxon>Pseudocohnilembus</taxon>
    </lineage>
</organism>
<keyword evidence="1" id="KW-0175">Coiled coil</keyword>
<sequence>MSEEKNPQLYQMNDIVSQFKQYDKALLFKMGINDENDLNSLLAYYRDRVNDIDKERTEWLEKLEEVKHKAEQKHKQEWELQKRVDEIAELQKTITELKVSLFDERAQVLRFQKESDSLKIKQVEDRKKIQELLSLTEPVEETIVLSKDLRPNVTHKYVQNDLNIHANKENFNKAVQKCGGNYTVTGGRGGKSVVKTIYLPNEQLNIITQKNELLKNQLEKERDHYGNQINALKEELQIREDEHKLHYNQQQEKIQDLIKNNQELEKKYMGLTKEFFALRQKCNQSEKKLHEENELLRLRNTALANKFVIQSKQQTMEYKAEKELVENKCEEYTNKFRNQIKKKEDSIQLIKNQYAQAQKIYIGKVKELEESLTKLSEKYYQLEKRRNLEGEGFKNEISLLKRKLEQQEIRFMRQNEDEDEEEQQQPLTRSQREELEMQQAQREFQKQKQAMAKQKERIYGTSGKSGLPKKTLKKKAQPFQGSNGKRQTDYYRQQQQLQQQQQSQYDDEEGTESVELEELEDIKQQLNDLERQLDISKKQ</sequence>
<gene>
    <name evidence="3" type="ORF">PPERSA_08619</name>
</gene>
<name>A0A0V0R536_PSEPJ</name>
<proteinExistence type="predicted"/>
<dbReference type="OrthoDB" id="191169at2759"/>
<dbReference type="Proteomes" id="UP000054937">
    <property type="component" value="Unassembled WGS sequence"/>
</dbReference>
<evidence type="ECO:0000313" key="4">
    <source>
        <dbReference type="Proteomes" id="UP000054937"/>
    </source>
</evidence>
<evidence type="ECO:0000256" key="2">
    <source>
        <dbReference type="SAM" id="MobiDB-lite"/>
    </source>
</evidence>
<protein>
    <submittedName>
        <fullName evidence="3">Uncharacterized protein</fullName>
    </submittedName>
</protein>
<reference evidence="3 4" key="1">
    <citation type="journal article" date="2015" name="Sci. Rep.">
        <title>Genome of the facultative scuticociliatosis pathogen Pseudocohnilembus persalinus provides insight into its virulence through horizontal gene transfer.</title>
        <authorList>
            <person name="Xiong J."/>
            <person name="Wang G."/>
            <person name="Cheng J."/>
            <person name="Tian M."/>
            <person name="Pan X."/>
            <person name="Warren A."/>
            <person name="Jiang C."/>
            <person name="Yuan D."/>
            <person name="Miao W."/>
        </authorList>
    </citation>
    <scope>NUCLEOTIDE SEQUENCE [LARGE SCALE GENOMIC DNA]</scope>
    <source>
        <strain evidence="3">36N120E</strain>
    </source>
</reference>
<feature type="compositionally biased region" description="Acidic residues" evidence="2">
    <location>
        <begin position="505"/>
        <end position="514"/>
    </location>
</feature>
<accession>A0A0V0R536</accession>
<evidence type="ECO:0000256" key="1">
    <source>
        <dbReference type="SAM" id="Coils"/>
    </source>
</evidence>
<comment type="caution">
    <text evidence="3">The sequence shown here is derived from an EMBL/GenBank/DDBJ whole genome shotgun (WGS) entry which is preliminary data.</text>
</comment>
<evidence type="ECO:0000313" key="3">
    <source>
        <dbReference type="EMBL" id="KRX09587.1"/>
    </source>
</evidence>
<dbReference type="InParanoid" id="A0A0V0R536"/>
<feature type="coiled-coil region" evidence="1">
    <location>
        <begin position="204"/>
        <end position="281"/>
    </location>
</feature>
<dbReference type="InterPro" id="IPR037696">
    <property type="entry name" value="CCDC77"/>
</dbReference>
<dbReference type="EMBL" id="LDAU01000046">
    <property type="protein sequence ID" value="KRX09587.1"/>
    <property type="molecule type" value="Genomic_DNA"/>
</dbReference>
<dbReference type="OMA" id="HLSHMYR"/>
<dbReference type="PANTHER" id="PTHR22091:SF1">
    <property type="entry name" value="COILED-COIL DOMAIN-CONTAINING PROTEIN 77"/>
    <property type="match status" value="1"/>
</dbReference>
<feature type="compositionally biased region" description="Low complexity" evidence="2">
    <location>
        <begin position="438"/>
        <end position="452"/>
    </location>
</feature>
<dbReference type="AlphaFoldDB" id="A0A0V0R536"/>
<feature type="compositionally biased region" description="Low complexity" evidence="2">
    <location>
        <begin position="493"/>
        <end position="504"/>
    </location>
</feature>